<comment type="caution">
    <text evidence="1">The sequence shown here is derived from an EMBL/GenBank/DDBJ whole genome shotgun (WGS) entry which is preliminary data.</text>
</comment>
<proteinExistence type="predicted"/>
<dbReference type="NCBIfam" id="TIGR01863">
    <property type="entry name" value="cas_Csd1"/>
    <property type="match status" value="1"/>
</dbReference>
<dbReference type="AlphaFoldDB" id="A0A7X3CV38"/>
<dbReference type="Pfam" id="PF09709">
    <property type="entry name" value="Cas_Csd1"/>
    <property type="match status" value="1"/>
</dbReference>
<accession>A0A7X3CV38</accession>
<keyword evidence="2" id="KW-1185">Reference proteome</keyword>
<dbReference type="RefSeq" id="WP_155615357.1">
    <property type="nucleotide sequence ID" value="NZ_WNZX01000018.1"/>
</dbReference>
<name>A0A7X3CV38_9BACL</name>
<dbReference type="InterPro" id="IPR010144">
    <property type="entry name" value="CRISPR-assoc_prot_Csd1-typ"/>
</dbReference>
<organism evidence="1 2">
    <name type="scientific">Paenibacillus validus</name>
    <dbReference type="NCBI Taxonomy" id="44253"/>
    <lineage>
        <taxon>Bacteria</taxon>
        <taxon>Bacillati</taxon>
        <taxon>Bacillota</taxon>
        <taxon>Bacilli</taxon>
        <taxon>Bacillales</taxon>
        <taxon>Paenibacillaceae</taxon>
        <taxon>Paenibacillus</taxon>
    </lineage>
</organism>
<evidence type="ECO:0000313" key="2">
    <source>
        <dbReference type="Proteomes" id="UP000450917"/>
    </source>
</evidence>
<dbReference type="Proteomes" id="UP000450917">
    <property type="component" value="Unassembled WGS sequence"/>
</dbReference>
<protein>
    <submittedName>
        <fullName evidence="1">Type I-C CRISPR-associated protein Cas8c/Csd1</fullName>
    </submittedName>
</protein>
<gene>
    <name evidence="1" type="primary">cas8c</name>
    <name evidence="1" type="ORF">GNP93_19265</name>
</gene>
<reference evidence="1 2" key="1">
    <citation type="submission" date="2019-11" db="EMBL/GenBank/DDBJ databases">
        <title>Draft genome sequences of five Paenibacillus species of dairy origin.</title>
        <authorList>
            <person name="Olajide A.M."/>
            <person name="Chen S."/>
            <person name="Lapointe G."/>
        </authorList>
    </citation>
    <scope>NUCLEOTIDE SEQUENCE [LARGE SCALE GENOMIC DNA]</scope>
    <source>
        <strain evidence="1 2">2CS3</strain>
    </source>
</reference>
<evidence type="ECO:0000313" key="1">
    <source>
        <dbReference type="EMBL" id="MUG72807.1"/>
    </source>
</evidence>
<dbReference type="EMBL" id="WNZX01000018">
    <property type="protein sequence ID" value="MUG72807.1"/>
    <property type="molecule type" value="Genomic_DNA"/>
</dbReference>
<sequence>MILLGLKEYYDRKAAIGEIAPDGWIGGGIDFLLELDRDGRLRDIADLREGTGKKKQPRPFQLPNIGNQALKHTNSGTDANLLWDNAKFVLGLGPKGDLHLRSMIDAIDQWLGSTDDVGVAAVRAFLEQGLEDRCHFQLALEHPEYGELLGTGSVRVSFRVMETPYPIVFQSPVVASALEREEEGADESATATCLITGEQNVAVAVTHPVIKGVRGAQSAGASIVSFNEEVFTSYAKKQSLNAPVSKRAASQYTKALNILLESKQRLIAGDMSIVYWAEKESDFESEFSALFEEPPKDNPDEGTEKIKALLQSVHSGAYVEDSGNTRFYIVGLSPNMARISIRLWQIATVSEFASRIRQYFEDFAIAKPTKEPEYYSVWRILVNIAAQDKSENIPPNLAGEFMRSILEGTPYPETLLQAALRRIRSDTEYRVKPVRAALIKGYLNRYLRFYPSQSYKEVGRVLDTHQTSIGYHLGRLFAVLEKIQEEANPGINTTIRERFYGAACTTPVTVFPNLLRLKNHHLAKLDRKGRVVSFEKLLVETMGKLNKFPAHLNLQEQGMFAVGYYHQRQDLFTSKKAEATDSIDSETMIKEEEGA</sequence>